<reference evidence="1 2" key="1">
    <citation type="journal article" date="2013" name="Extremophiles">
        <title>Genomic analysis of cold-active Colwelliaphage 9A and psychrophilic phage-host interactions.</title>
        <authorList>
            <person name="Colangelo-Lillis J.R."/>
            <person name="Deming J.W."/>
        </authorList>
    </citation>
    <scope>NUCLEOTIDE SEQUENCE [LARGE SCALE GENOMIC DNA]</scope>
    <source>
        <strain evidence="1">9A</strain>
    </source>
</reference>
<organism evidence="1 2">
    <name type="scientific">Colwellia phage 9A</name>
    <dbReference type="NCBI Taxonomy" id="765765"/>
    <lineage>
        <taxon>Viruses</taxon>
        <taxon>Duplodnaviria</taxon>
        <taxon>Heunggongvirae</taxon>
        <taxon>Uroviricota</taxon>
        <taxon>Caudoviricetes</taxon>
        <taxon>Franklinbayvirus</taxon>
        <taxon>Franklinbayvirus fv9A</taxon>
    </lineage>
</organism>
<keyword evidence="2" id="KW-1185">Reference proteome</keyword>
<name>I3UM94_9CAUD</name>
<dbReference type="Proteomes" id="UP000005266">
    <property type="component" value="Segment"/>
</dbReference>
<evidence type="ECO:0000313" key="2">
    <source>
        <dbReference type="Proteomes" id="UP000005266"/>
    </source>
</evidence>
<evidence type="ECO:0000313" key="1">
    <source>
        <dbReference type="EMBL" id="AFK66609.1"/>
    </source>
</evidence>
<dbReference type="RefSeq" id="YP_006489199.1">
    <property type="nucleotide sequence ID" value="NC_018088.1"/>
</dbReference>
<dbReference type="EMBL" id="HQ317390">
    <property type="protein sequence ID" value="AFK66609.1"/>
    <property type="molecule type" value="Genomic_DNA"/>
</dbReference>
<dbReference type="GeneID" id="13165430"/>
<gene>
    <name evidence="1" type="ORF">COPG_00013</name>
</gene>
<dbReference type="KEGG" id="vg:13165430"/>
<accession>I3UM94</accession>
<protein>
    <submittedName>
        <fullName evidence="1">Uncharacterized protein</fullName>
    </submittedName>
</protein>
<sequence>MGMNKVKKQYTYFLRNSHNYIKKTLEYNFETNQEEVWEIVYNQTCTVRVQAYENITMGQAKRILRNHRMGWHPRRCGMGGRKLKDKMYISGGCNINYDNRTRRLTIRVPFNKIKILSKEIFVKKEKVSLW</sequence>
<proteinExistence type="predicted"/>